<evidence type="ECO:0000256" key="5">
    <source>
        <dbReference type="HAMAP-Rule" id="MF_01334"/>
    </source>
</evidence>
<dbReference type="PANTHER" id="PTHR33284:SF1">
    <property type="entry name" value="RIBOSOMAL PROTEIN L25_GLN-TRNA SYNTHETASE, ANTI-CODON-BINDING DOMAIN-CONTAINING PROTEIN"/>
    <property type="match status" value="1"/>
</dbReference>
<gene>
    <name evidence="5" type="primary">rplY</name>
    <name evidence="5" type="synonym">ctc</name>
    <name evidence="9" type="ORF">ICC18_31385</name>
</gene>
<dbReference type="CDD" id="cd00495">
    <property type="entry name" value="Ribosomal_L25_TL5_CTC"/>
    <property type="match status" value="1"/>
</dbReference>
<dbReference type="HAMAP" id="MF_01334">
    <property type="entry name" value="Ribosomal_bL25_CTC"/>
    <property type="match status" value="1"/>
</dbReference>
<dbReference type="Gene3D" id="2.40.240.10">
    <property type="entry name" value="Ribosomal Protein L25, Chain P"/>
    <property type="match status" value="1"/>
</dbReference>
<reference evidence="9" key="1">
    <citation type="submission" date="2020-09" db="EMBL/GenBank/DDBJ databases">
        <title>Draft Genome Sequence of Paenibacillus sp. WST5.</title>
        <authorList>
            <person name="Bao Z."/>
        </authorList>
    </citation>
    <scope>NUCLEOTIDE SEQUENCE</scope>
    <source>
        <strain evidence="9">WST5</strain>
    </source>
</reference>
<dbReference type="GO" id="GO:0008097">
    <property type="term" value="F:5S rRNA binding"/>
    <property type="evidence" value="ECO:0007669"/>
    <property type="project" value="InterPro"/>
</dbReference>
<dbReference type="Proteomes" id="UP000650466">
    <property type="component" value="Unassembled WGS sequence"/>
</dbReference>
<dbReference type="SUPFAM" id="SSF50715">
    <property type="entry name" value="Ribosomal protein L25-like"/>
    <property type="match status" value="1"/>
</dbReference>
<dbReference type="RefSeq" id="WP_188178316.1">
    <property type="nucleotide sequence ID" value="NZ_JACVVD010000021.1"/>
</dbReference>
<feature type="domain" description="Large ribosomal subunit protein bL25 beta" evidence="8">
    <location>
        <begin position="101"/>
        <end position="183"/>
    </location>
</feature>
<keyword evidence="2 5" id="KW-0694">RNA-binding</keyword>
<keyword evidence="1 5" id="KW-0699">rRNA-binding</keyword>
<protein>
    <recommendedName>
        <fullName evidence="5">Large ribosomal subunit protein bL25</fullName>
    </recommendedName>
    <alternativeName>
        <fullName evidence="5">General stress protein CTC</fullName>
    </alternativeName>
</protein>
<dbReference type="GO" id="GO:0003735">
    <property type="term" value="F:structural constituent of ribosome"/>
    <property type="evidence" value="ECO:0007669"/>
    <property type="project" value="InterPro"/>
</dbReference>
<evidence type="ECO:0000256" key="6">
    <source>
        <dbReference type="SAM" id="MobiDB-lite"/>
    </source>
</evidence>
<dbReference type="Gene3D" id="2.170.120.20">
    <property type="entry name" value="Ribosomal protein L25, beta domain"/>
    <property type="match status" value="1"/>
</dbReference>
<dbReference type="InterPro" id="IPR001021">
    <property type="entry name" value="Ribosomal_bL25_long"/>
</dbReference>
<dbReference type="PANTHER" id="PTHR33284">
    <property type="entry name" value="RIBOSOMAL PROTEIN L25/GLN-TRNA SYNTHETASE, ANTI-CODON-BINDING DOMAIN-CONTAINING PROTEIN"/>
    <property type="match status" value="1"/>
</dbReference>
<evidence type="ECO:0000256" key="4">
    <source>
        <dbReference type="ARBA" id="ARBA00023274"/>
    </source>
</evidence>
<dbReference type="Pfam" id="PF14693">
    <property type="entry name" value="Ribosomal_TL5_C"/>
    <property type="match status" value="1"/>
</dbReference>
<evidence type="ECO:0000256" key="1">
    <source>
        <dbReference type="ARBA" id="ARBA00022730"/>
    </source>
</evidence>
<dbReference type="EMBL" id="JACVVD010000021">
    <property type="protein sequence ID" value="MBD0384546.1"/>
    <property type="molecule type" value="Genomic_DNA"/>
</dbReference>
<dbReference type="InterPro" id="IPR037121">
    <property type="entry name" value="Ribosomal_bL25_C"/>
</dbReference>
<evidence type="ECO:0000256" key="3">
    <source>
        <dbReference type="ARBA" id="ARBA00022980"/>
    </source>
</evidence>
<dbReference type="NCBIfam" id="TIGR00731">
    <property type="entry name" value="bL25_bact_ctc"/>
    <property type="match status" value="1"/>
</dbReference>
<dbReference type="InterPro" id="IPR020056">
    <property type="entry name" value="Rbsml_bL25/Gln-tRNA_synth_N"/>
</dbReference>
<evidence type="ECO:0000313" key="10">
    <source>
        <dbReference type="Proteomes" id="UP000650466"/>
    </source>
</evidence>
<evidence type="ECO:0000259" key="7">
    <source>
        <dbReference type="Pfam" id="PF01386"/>
    </source>
</evidence>
<keyword evidence="3 5" id="KW-0689">Ribosomal protein</keyword>
<feature type="domain" description="Large ribosomal subunit protein bL25 L25" evidence="7">
    <location>
        <begin position="5"/>
        <end position="92"/>
    </location>
</feature>
<keyword evidence="4 5" id="KW-0687">Ribonucleoprotein</keyword>
<keyword evidence="10" id="KW-1185">Reference proteome</keyword>
<evidence type="ECO:0000256" key="2">
    <source>
        <dbReference type="ARBA" id="ARBA00022884"/>
    </source>
</evidence>
<organism evidence="9 10">
    <name type="scientific">Paenibacillus sedimenti</name>
    <dbReference type="NCBI Taxonomy" id="2770274"/>
    <lineage>
        <taxon>Bacteria</taxon>
        <taxon>Bacillati</taxon>
        <taxon>Bacillota</taxon>
        <taxon>Bacilli</taxon>
        <taxon>Bacillales</taxon>
        <taxon>Paenibacillaceae</taxon>
        <taxon>Paenibacillus</taxon>
    </lineage>
</organism>
<dbReference type="AlphaFoldDB" id="A0A926KX96"/>
<accession>A0A926KX96</accession>
<dbReference type="InterPro" id="IPR020930">
    <property type="entry name" value="Ribosomal_uL5_bac-type"/>
</dbReference>
<sequence length="215" mass="23475">MALTLKAEARKETTKSDIKQLRSQGKIPGVVYGKKVQSTVIAIDQKELLALLRTNPHAIVEMDMPDGGGKQPVMINEVQRGKVHRELLHVDFHQINMDEPVKTVVTLEFTGEAEGIKEGGILQIQLHDLEIRCLPNQIPNSIPVDITNLGLGENLLVYQISVPAGIEVKSDLNDLVVTILAPQKEVEPEEAPAAQEEKAGQAEAATEAAKEEQTV</sequence>
<comment type="caution">
    <text evidence="9">The sequence shown here is derived from an EMBL/GenBank/DDBJ whole genome shotgun (WGS) entry which is preliminary data.</text>
</comment>
<dbReference type="Pfam" id="PF01386">
    <property type="entry name" value="Ribosomal_L25p"/>
    <property type="match status" value="1"/>
</dbReference>
<dbReference type="InterPro" id="IPR020057">
    <property type="entry name" value="Ribosomal_bL25_b-dom"/>
</dbReference>
<feature type="region of interest" description="Disordered" evidence="6">
    <location>
        <begin position="184"/>
        <end position="215"/>
    </location>
</feature>
<evidence type="ECO:0000259" key="8">
    <source>
        <dbReference type="Pfam" id="PF14693"/>
    </source>
</evidence>
<dbReference type="GO" id="GO:0006412">
    <property type="term" value="P:translation"/>
    <property type="evidence" value="ECO:0007669"/>
    <property type="project" value="UniProtKB-UniRule"/>
</dbReference>
<evidence type="ECO:0000313" key="9">
    <source>
        <dbReference type="EMBL" id="MBD0384546.1"/>
    </source>
</evidence>
<comment type="similarity">
    <text evidence="5">Belongs to the bacterial ribosomal protein bL25 family. CTC subfamily.</text>
</comment>
<proteinExistence type="inferred from homology"/>
<dbReference type="InterPro" id="IPR011035">
    <property type="entry name" value="Ribosomal_bL25/Gln-tRNA_synth"/>
</dbReference>
<name>A0A926KX96_9BACL</name>
<comment type="function">
    <text evidence="5">This is one of the proteins that binds to the 5S RNA in the ribosome where it forms part of the central protuberance.</text>
</comment>
<comment type="subunit">
    <text evidence="5">Part of the 50S ribosomal subunit; part of the 5S rRNA/L5/L18/L25 subcomplex. Contacts the 5S rRNA. Binds to the 5S rRNA independently of L5 and L18.</text>
</comment>
<dbReference type="GO" id="GO:0022625">
    <property type="term" value="C:cytosolic large ribosomal subunit"/>
    <property type="evidence" value="ECO:0007669"/>
    <property type="project" value="TreeGrafter"/>
</dbReference>
<dbReference type="InterPro" id="IPR029751">
    <property type="entry name" value="Ribosomal_L25_dom"/>
</dbReference>